<dbReference type="RefSeq" id="WP_136730091.1">
    <property type="nucleotide sequence ID" value="NZ_SUMC01000113.1"/>
</dbReference>
<name>A0A4U0RSY3_9ACTN</name>
<proteinExistence type="predicted"/>
<evidence type="ECO:0000313" key="1">
    <source>
        <dbReference type="EMBL" id="TJZ99253.1"/>
    </source>
</evidence>
<dbReference type="Proteomes" id="UP000305778">
    <property type="component" value="Unassembled WGS sequence"/>
</dbReference>
<sequence length="67" mass="6719">MLLAAAGTAYEFARAAEPVLRPLVDGQVSTLADLAAAAGLEAADVAAVVGDLLDGQACRVPKVTHCL</sequence>
<organism evidence="1 2">
    <name type="scientific">Actinacidiphila oryziradicis</name>
    <dbReference type="NCBI Taxonomy" id="2571141"/>
    <lineage>
        <taxon>Bacteria</taxon>
        <taxon>Bacillati</taxon>
        <taxon>Actinomycetota</taxon>
        <taxon>Actinomycetes</taxon>
        <taxon>Kitasatosporales</taxon>
        <taxon>Streptomycetaceae</taxon>
        <taxon>Actinacidiphila</taxon>
    </lineage>
</organism>
<gene>
    <name evidence="1" type="ORF">FCI23_46635</name>
</gene>
<evidence type="ECO:0000313" key="2">
    <source>
        <dbReference type="Proteomes" id="UP000305778"/>
    </source>
</evidence>
<accession>A0A4U0RSY3</accession>
<comment type="caution">
    <text evidence="1">The sequence shown here is derived from an EMBL/GenBank/DDBJ whole genome shotgun (WGS) entry which is preliminary data.</text>
</comment>
<dbReference type="EMBL" id="SUMC01000113">
    <property type="protein sequence ID" value="TJZ99253.1"/>
    <property type="molecule type" value="Genomic_DNA"/>
</dbReference>
<protein>
    <submittedName>
        <fullName evidence="1">Uncharacterized protein</fullName>
    </submittedName>
</protein>
<reference evidence="1 2" key="1">
    <citation type="submission" date="2019-04" db="EMBL/GenBank/DDBJ databases">
        <title>Streptomyces oryziradicis sp. nov., a novel actinomycete isolated from rhizosphere soil of rice (Oryza sativa L.).</title>
        <authorList>
            <person name="Li C."/>
        </authorList>
    </citation>
    <scope>NUCLEOTIDE SEQUENCE [LARGE SCALE GENOMIC DNA]</scope>
    <source>
        <strain evidence="1 2">NEAU-C40</strain>
    </source>
</reference>
<keyword evidence="2" id="KW-1185">Reference proteome</keyword>
<dbReference type="AlphaFoldDB" id="A0A4U0RSY3"/>